<feature type="domain" description="Ty3 transposon capsid-like protein" evidence="2">
    <location>
        <begin position="135"/>
        <end position="258"/>
    </location>
</feature>
<protein>
    <recommendedName>
        <fullName evidence="2">Ty3 transposon capsid-like protein domain-containing protein</fullName>
    </recommendedName>
</protein>
<organism evidence="3 4">
    <name type="scientific">Escallonia rubra</name>
    <dbReference type="NCBI Taxonomy" id="112253"/>
    <lineage>
        <taxon>Eukaryota</taxon>
        <taxon>Viridiplantae</taxon>
        <taxon>Streptophyta</taxon>
        <taxon>Embryophyta</taxon>
        <taxon>Tracheophyta</taxon>
        <taxon>Spermatophyta</taxon>
        <taxon>Magnoliopsida</taxon>
        <taxon>eudicotyledons</taxon>
        <taxon>Gunneridae</taxon>
        <taxon>Pentapetalae</taxon>
        <taxon>asterids</taxon>
        <taxon>campanulids</taxon>
        <taxon>Escalloniales</taxon>
        <taxon>Escalloniaceae</taxon>
        <taxon>Escallonia</taxon>
    </lineage>
</organism>
<feature type="region of interest" description="Disordered" evidence="1">
    <location>
        <begin position="262"/>
        <end position="299"/>
    </location>
</feature>
<feature type="compositionally biased region" description="Polar residues" evidence="1">
    <location>
        <begin position="1"/>
        <end position="13"/>
    </location>
</feature>
<accession>A0AA88S5I5</accession>
<reference evidence="3" key="1">
    <citation type="submission" date="2022-12" db="EMBL/GenBank/DDBJ databases">
        <title>Draft genome assemblies for two species of Escallonia (Escalloniales).</title>
        <authorList>
            <person name="Chanderbali A."/>
            <person name="Dervinis C."/>
            <person name="Anghel I."/>
            <person name="Soltis D."/>
            <person name="Soltis P."/>
            <person name="Zapata F."/>
        </authorList>
    </citation>
    <scope>NUCLEOTIDE SEQUENCE</scope>
    <source>
        <strain evidence="3">UCBG92.1500</strain>
        <tissue evidence="3">Leaf</tissue>
    </source>
</reference>
<evidence type="ECO:0000256" key="1">
    <source>
        <dbReference type="SAM" id="MobiDB-lite"/>
    </source>
</evidence>
<proteinExistence type="predicted"/>
<evidence type="ECO:0000313" key="4">
    <source>
        <dbReference type="Proteomes" id="UP001187471"/>
    </source>
</evidence>
<evidence type="ECO:0000313" key="3">
    <source>
        <dbReference type="EMBL" id="KAK2996080.1"/>
    </source>
</evidence>
<dbReference type="AlphaFoldDB" id="A0AA88S5I5"/>
<name>A0AA88S5I5_9ASTE</name>
<sequence>MSSRHTTGEQSSRAIGDVDRATNELEEAKKNQPRVRICIKRSADIHEAQEVVVHILAAYDIRMSSMVASISDLQRSGSDVYQSVSGLKFELANLIDEIKAKEVIPSRSTTKKGESSNKNQRIEYVHQQSVNRSPAVHFDEQAECWYAASIKPLGRVRWNQFVVDMYARFSLTNRISVIGEFNKLVQIGSVDDYFNRFESVRAQVVQEFDYLDENYFCMSFIGGLEPEIRSRVEQFEVESLSKAIHIARKEEVAIHSLFKNHRPMQTSSTPPSQHHTTIKPSPSNFGPSPLNNPSKTILNTPILKPNPLQAIPFKPSINTYPVNPHKGLLPTPSPKPPPRTNQLSTEEHQRRITQGLCFRCGANFEPGHKNVCPMNSIAMIIAKE</sequence>
<dbReference type="Pfam" id="PF19259">
    <property type="entry name" value="Ty3_capsid"/>
    <property type="match status" value="1"/>
</dbReference>
<comment type="caution">
    <text evidence="3">The sequence shown here is derived from an EMBL/GenBank/DDBJ whole genome shotgun (WGS) entry which is preliminary data.</text>
</comment>
<keyword evidence="4" id="KW-1185">Reference proteome</keyword>
<feature type="region of interest" description="Disordered" evidence="1">
    <location>
        <begin position="1"/>
        <end position="21"/>
    </location>
</feature>
<feature type="region of interest" description="Disordered" evidence="1">
    <location>
        <begin position="322"/>
        <end position="350"/>
    </location>
</feature>
<feature type="compositionally biased region" description="Polar residues" evidence="1">
    <location>
        <begin position="278"/>
        <end position="299"/>
    </location>
</feature>
<dbReference type="EMBL" id="JAVXUO010000009">
    <property type="protein sequence ID" value="KAK2996080.1"/>
    <property type="molecule type" value="Genomic_DNA"/>
</dbReference>
<dbReference type="Proteomes" id="UP001187471">
    <property type="component" value="Unassembled WGS sequence"/>
</dbReference>
<dbReference type="InterPro" id="IPR045358">
    <property type="entry name" value="Ty3_capsid"/>
</dbReference>
<feature type="compositionally biased region" description="Low complexity" evidence="1">
    <location>
        <begin position="265"/>
        <end position="275"/>
    </location>
</feature>
<gene>
    <name evidence="3" type="ORF">RJ640_000861</name>
</gene>
<evidence type="ECO:0000259" key="2">
    <source>
        <dbReference type="Pfam" id="PF19259"/>
    </source>
</evidence>